<keyword evidence="3" id="KW-1003">Cell membrane</keyword>
<protein>
    <submittedName>
        <fullName evidence="6">ABC transporter substrate-binding protein</fullName>
    </submittedName>
</protein>
<keyword evidence="4" id="KW-0997">Cell inner membrane</keyword>
<dbReference type="PANTHER" id="PTHR30024:SF43">
    <property type="entry name" value="BLL4572 PROTEIN"/>
    <property type="match status" value="1"/>
</dbReference>
<dbReference type="KEGG" id="caul:KCG34_05580"/>
<keyword evidence="7" id="KW-1185">Reference proteome</keyword>
<dbReference type="SUPFAM" id="SSF53850">
    <property type="entry name" value="Periplasmic binding protein-like II"/>
    <property type="match status" value="1"/>
</dbReference>
<dbReference type="EMBL" id="CP073078">
    <property type="protein sequence ID" value="QUD89351.1"/>
    <property type="molecule type" value="Genomic_DNA"/>
</dbReference>
<evidence type="ECO:0000256" key="4">
    <source>
        <dbReference type="ARBA" id="ARBA00022519"/>
    </source>
</evidence>
<accession>A0A975G3J5</accession>
<dbReference type="Pfam" id="PF13379">
    <property type="entry name" value="NMT1_2"/>
    <property type="match status" value="1"/>
</dbReference>
<dbReference type="RefSeq" id="WP_211939403.1">
    <property type="nucleotide sequence ID" value="NZ_CP073078.1"/>
</dbReference>
<dbReference type="CDD" id="cd13553">
    <property type="entry name" value="PBP2_NrtA_CpmA_like"/>
    <property type="match status" value="1"/>
</dbReference>
<keyword evidence="2" id="KW-0813">Transport</keyword>
<reference evidence="6" key="1">
    <citation type="submission" date="2021-04" db="EMBL/GenBank/DDBJ databases">
        <title>The complete genome sequence of Caulobacter sp. S6.</title>
        <authorList>
            <person name="Tang Y."/>
            <person name="Ouyang W."/>
            <person name="Liu Q."/>
            <person name="Huang B."/>
            <person name="Guo Z."/>
            <person name="Lei P."/>
        </authorList>
    </citation>
    <scope>NUCLEOTIDE SEQUENCE</scope>
    <source>
        <strain evidence="6">S6</strain>
    </source>
</reference>
<proteinExistence type="predicted"/>
<dbReference type="GO" id="GO:0012505">
    <property type="term" value="C:endomembrane system"/>
    <property type="evidence" value="ECO:0007669"/>
    <property type="project" value="UniProtKB-SubCell"/>
</dbReference>
<evidence type="ECO:0000256" key="5">
    <source>
        <dbReference type="ARBA" id="ARBA00023136"/>
    </source>
</evidence>
<name>A0A975G3J5_9CAUL</name>
<comment type="subcellular location">
    <subcellularLocation>
        <location evidence="1">Endomembrane system</location>
    </subcellularLocation>
</comment>
<organism evidence="6 7">
    <name type="scientific">Phenylobacterium montanum</name>
    <dbReference type="NCBI Taxonomy" id="2823693"/>
    <lineage>
        <taxon>Bacteria</taxon>
        <taxon>Pseudomonadati</taxon>
        <taxon>Pseudomonadota</taxon>
        <taxon>Alphaproteobacteria</taxon>
        <taxon>Caulobacterales</taxon>
        <taxon>Caulobacteraceae</taxon>
        <taxon>Phenylobacterium</taxon>
    </lineage>
</organism>
<keyword evidence="5" id="KW-0472">Membrane</keyword>
<evidence type="ECO:0000256" key="1">
    <source>
        <dbReference type="ARBA" id="ARBA00004308"/>
    </source>
</evidence>
<dbReference type="InterPro" id="IPR044527">
    <property type="entry name" value="NrtA/CpmA_ABC-bd_dom"/>
</dbReference>
<evidence type="ECO:0000313" key="6">
    <source>
        <dbReference type="EMBL" id="QUD89351.1"/>
    </source>
</evidence>
<dbReference type="PANTHER" id="PTHR30024">
    <property type="entry name" value="ALIPHATIC SULFONATES-BINDING PROTEIN-RELATED"/>
    <property type="match status" value="1"/>
</dbReference>
<dbReference type="Proteomes" id="UP000676409">
    <property type="component" value="Chromosome"/>
</dbReference>
<evidence type="ECO:0000256" key="2">
    <source>
        <dbReference type="ARBA" id="ARBA00022448"/>
    </source>
</evidence>
<evidence type="ECO:0000256" key="3">
    <source>
        <dbReference type="ARBA" id="ARBA00022475"/>
    </source>
</evidence>
<gene>
    <name evidence="6" type="ORF">KCG34_05580</name>
</gene>
<dbReference type="AlphaFoldDB" id="A0A975G3J5"/>
<dbReference type="Gene3D" id="3.40.190.10">
    <property type="entry name" value="Periplasmic binding protein-like II"/>
    <property type="match status" value="2"/>
</dbReference>
<evidence type="ECO:0000313" key="7">
    <source>
        <dbReference type="Proteomes" id="UP000676409"/>
    </source>
</evidence>
<sequence length="417" mass="45533">MSRLERREVRLGFIPLNDAAPLIAAREKGFFADEGLEVALSREASWANVRDKVAVGLLDGAHMLGPLPIACSLGLSGPSIAMIAPFSLNLNGSAVTVSRALAEAMRETDPQGMASRPRTARPLKAVIEARRAAGLPLLTFAVVFPFSMHNYELRYWLAEAGVDPDRDVRLVITPPPRMAERLASGEIDGFCVTAPWNAQAVADGTGEIMIYAAEIWRVGPDKVFGLTADWAERHPETLQALLRALLKASAWCDEPANRAELGAILAGEAYLNASPEIVGQSLVGSPPYAQGEPGEASLDYVIYHRYAASFPWRSHAVWFLTQMLRWGQIGPEVDVVRVAEAVYRPDLFRIAAAALGEPAPLVEEKVEGAHAEPWRLDEATTPIRMAPDLFFDGRLFDAAQPERYVRGFEIGRILTNS</sequence>